<organism evidence="1 2">
    <name type="scientific">Hygrophoropsis aurantiaca</name>
    <dbReference type="NCBI Taxonomy" id="72124"/>
    <lineage>
        <taxon>Eukaryota</taxon>
        <taxon>Fungi</taxon>
        <taxon>Dikarya</taxon>
        <taxon>Basidiomycota</taxon>
        <taxon>Agaricomycotina</taxon>
        <taxon>Agaricomycetes</taxon>
        <taxon>Agaricomycetidae</taxon>
        <taxon>Boletales</taxon>
        <taxon>Coniophorineae</taxon>
        <taxon>Hygrophoropsidaceae</taxon>
        <taxon>Hygrophoropsis</taxon>
    </lineage>
</organism>
<reference evidence="1" key="1">
    <citation type="journal article" date="2021" name="New Phytol.">
        <title>Evolutionary innovations through gain and loss of genes in the ectomycorrhizal Boletales.</title>
        <authorList>
            <person name="Wu G."/>
            <person name="Miyauchi S."/>
            <person name="Morin E."/>
            <person name="Kuo A."/>
            <person name="Drula E."/>
            <person name="Varga T."/>
            <person name="Kohler A."/>
            <person name="Feng B."/>
            <person name="Cao Y."/>
            <person name="Lipzen A."/>
            <person name="Daum C."/>
            <person name="Hundley H."/>
            <person name="Pangilinan J."/>
            <person name="Johnson J."/>
            <person name="Barry K."/>
            <person name="LaButti K."/>
            <person name="Ng V."/>
            <person name="Ahrendt S."/>
            <person name="Min B."/>
            <person name="Choi I.G."/>
            <person name="Park H."/>
            <person name="Plett J.M."/>
            <person name="Magnuson J."/>
            <person name="Spatafora J.W."/>
            <person name="Nagy L.G."/>
            <person name="Henrissat B."/>
            <person name="Grigoriev I.V."/>
            <person name="Yang Z.L."/>
            <person name="Xu J."/>
            <person name="Martin F.M."/>
        </authorList>
    </citation>
    <scope>NUCLEOTIDE SEQUENCE</scope>
    <source>
        <strain evidence="1">ATCC 28755</strain>
    </source>
</reference>
<dbReference type="EMBL" id="MU267740">
    <property type="protein sequence ID" value="KAH7909804.1"/>
    <property type="molecule type" value="Genomic_DNA"/>
</dbReference>
<evidence type="ECO:0000313" key="1">
    <source>
        <dbReference type="EMBL" id="KAH7909804.1"/>
    </source>
</evidence>
<gene>
    <name evidence="1" type="ORF">BJ138DRAFT_1114636</name>
</gene>
<evidence type="ECO:0000313" key="2">
    <source>
        <dbReference type="Proteomes" id="UP000790377"/>
    </source>
</evidence>
<dbReference type="Proteomes" id="UP000790377">
    <property type="component" value="Unassembled WGS sequence"/>
</dbReference>
<sequence length="582" mass="62620">MYLHESRFVQVNAFLKAQLQMKLTEFYDGVCHEWFIKFPEKIRLFPDVSTHSSLTKEQNDAVGVAVDKRKEQLKTWFRNHHSKKGRNVLSMTKSVSKLLGNKAKGTRAPSTNEVAMKVLYQDHVKPLVRAGIDAGLYETKGQKLMAIRTLTAAALEKAGPDVMAVIELHKELSRKKAEAEDVELEGGRPRTNAEYAQAQADFPIVAGQFCEVMESLTGCSFSIYMGGPDPHLDGEINVVSYHTGSSSESGVTFATAIPDFDARFTRPLSDFLGSVYSPSVRKSRAIGYIPHTTSSCEPSGSSDVATSSNDPTMSIPSGEVPAIPSIENPALSQWMATSLLNFNSESLSGNAGGFVPHIPAAISWPPLTELDGESELLPGIGAGFDGMDTTGDLGLPHLEYSFASTSSTPSSAFGLAPDTPITSFRNEMSLPQLSPPRLRYSLDKHATSAPPLDLPSTAKPVVPKPKPRPSYGNPVARSHYDFDFLSSMAGASAIPAAPTPDADSAPITPTAGTTETNSAAAQDSGFASTNSLPAASSAKRKRTQDEPQPRRSSRAVIPSSRHEEANRIGDRDRKKGKKSAVR</sequence>
<protein>
    <submittedName>
        <fullName evidence="1">Uncharacterized protein</fullName>
    </submittedName>
</protein>
<comment type="caution">
    <text evidence="1">The sequence shown here is derived from an EMBL/GenBank/DDBJ whole genome shotgun (WGS) entry which is preliminary data.</text>
</comment>
<name>A0ACB8A8M7_9AGAM</name>
<keyword evidence="2" id="KW-1185">Reference proteome</keyword>
<proteinExistence type="predicted"/>
<accession>A0ACB8A8M7</accession>